<reference evidence="2 3" key="1">
    <citation type="submission" date="2015-07" db="EMBL/GenBank/DDBJ databases">
        <title>The genome of Dufourea novaeangliae.</title>
        <authorList>
            <person name="Pan H."/>
            <person name="Kapheim K."/>
        </authorList>
    </citation>
    <scope>NUCLEOTIDE SEQUENCE [LARGE SCALE GENOMIC DNA]</scope>
    <source>
        <strain evidence="2">0120121106</strain>
        <tissue evidence="2">Whole body</tissue>
    </source>
</reference>
<dbReference type="Proteomes" id="UP000076502">
    <property type="component" value="Unassembled WGS sequence"/>
</dbReference>
<name>A0A154NXE8_DUFNO</name>
<dbReference type="AlphaFoldDB" id="A0A154NXE8"/>
<keyword evidence="1" id="KW-1133">Transmembrane helix</keyword>
<keyword evidence="1" id="KW-0472">Membrane</keyword>
<dbReference type="EMBL" id="KQ434777">
    <property type="protein sequence ID" value="KZC04251.1"/>
    <property type="molecule type" value="Genomic_DNA"/>
</dbReference>
<feature type="transmembrane region" description="Helical" evidence="1">
    <location>
        <begin position="86"/>
        <end position="106"/>
    </location>
</feature>
<evidence type="ECO:0000313" key="3">
    <source>
        <dbReference type="Proteomes" id="UP000076502"/>
    </source>
</evidence>
<gene>
    <name evidence="2" type="ORF">WN55_02140</name>
</gene>
<proteinExistence type="predicted"/>
<protein>
    <submittedName>
        <fullName evidence="2">Uncharacterized protein</fullName>
    </submittedName>
</protein>
<sequence>MNDDDSSTMIITGFNEQNREGKKERKEIVKGRNGVKLGEMLNGASFEVTQTKRKERKNKQTNASVVFECVATCPIFCHTTITLHKMYLIILNIIVGSVLMIVNNAVPTVPADAG</sequence>
<organism evidence="2 3">
    <name type="scientific">Dufourea novaeangliae</name>
    <name type="common">Sweat bee</name>
    <dbReference type="NCBI Taxonomy" id="178035"/>
    <lineage>
        <taxon>Eukaryota</taxon>
        <taxon>Metazoa</taxon>
        <taxon>Ecdysozoa</taxon>
        <taxon>Arthropoda</taxon>
        <taxon>Hexapoda</taxon>
        <taxon>Insecta</taxon>
        <taxon>Pterygota</taxon>
        <taxon>Neoptera</taxon>
        <taxon>Endopterygota</taxon>
        <taxon>Hymenoptera</taxon>
        <taxon>Apocrita</taxon>
        <taxon>Aculeata</taxon>
        <taxon>Apoidea</taxon>
        <taxon>Anthophila</taxon>
        <taxon>Halictidae</taxon>
        <taxon>Rophitinae</taxon>
        <taxon>Dufourea</taxon>
    </lineage>
</organism>
<evidence type="ECO:0000256" key="1">
    <source>
        <dbReference type="SAM" id="Phobius"/>
    </source>
</evidence>
<accession>A0A154NXE8</accession>
<keyword evidence="1" id="KW-0812">Transmembrane</keyword>
<keyword evidence="3" id="KW-1185">Reference proteome</keyword>
<evidence type="ECO:0000313" key="2">
    <source>
        <dbReference type="EMBL" id="KZC04251.1"/>
    </source>
</evidence>